<evidence type="ECO:0000256" key="1">
    <source>
        <dbReference type="ARBA" id="ARBA00005854"/>
    </source>
</evidence>
<dbReference type="STRING" id="1423820.FC64_GL001075"/>
<dbReference type="GO" id="GO:0051287">
    <property type="term" value="F:NAD binding"/>
    <property type="evidence" value="ECO:0007669"/>
    <property type="project" value="InterPro"/>
</dbReference>
<dbReference type="InterPro" id="IPR006140">
    <property type="entry name" value="D-isomer_DH_NAD-bd"/>
</dbReference>
<evidence type="ECO:0000313" key="8">
    <source>
        <dbReference type="Proteomes" id="UP000051291"/>
    </source>
</evidence>
<feature type="domain" description="D-isomer specific 2-hydroxyacid dehydrogenase catalytic" evidence="5">
    <location>
        <begin position="27"/>
        <end position="347"/>
    </location>
</feature>
<dbReference type="GO" id="GO:0008720">
    <property type="term" value="F:D-lactate dehydrogenase (NAD+) activity"/>
    <property type="evidence" value="ECO:0007669"/>
    <property type="project" value="TreeGrafter"/>
</dbReference>
<evidence type="ECO:0000259" key="6">
    <source>
        <dbReference type="Pfam" id="PF02826"/>
    </source>
</evidence>
<dbReference type="Gene3D" id="3.40.50.720">
    <property type="entry name" value="NAD(P)-binding Rossmann-like Domain"/>
    <property type="match status" value="2"/>
</dbReference>
<dbReference type="CDD" id="cd12186">
    <property type="entry name" value="LDH"/>
    <property type="match status" value="1"/>
</dbReference>
<protein>
    <submittedName>
        <fullName evidence="7">D-lactate dehydrogenase</fullName>
    </submittedName>
</protein>
<dbReference type="PANTHER" id="PTHR43026:SF1">
    <property type="entry name" value="2-HYDROXYACID DEHYDROGENASE HOMOLOG 1-RELATED"/>
    <property type="match status" value="1"/>
</dbReference>
<gene>
    <name evidence="7" type="ORF">FC64_GL001075</name>
</gene>
<dbReference type="InterPro" id="IPR029753">
    <property type="entry name" value="D-isomer_DH_CS"/>
</dbReference>
<dbReference type="Pfam" id="PF02826">
    <property type="entry name" value="2-Hacid_dh_C"/>
    <property type="match status" value="1"/>
</dbReference>
<dbReference type="AlphaFoldDB" id="A0A0R1ZC38"/>
<evidence type="ECO:0000256" key="4">
    <source>
        <dbReference type="RuleBase" id="RU003719"/>
    </source>
</evidence>
<comment type="similarity">
    <text evidence="1 4">Belongs to the D-isomer specific 2-hydroxyacid dehydrogenase family.</text>
</comment>
<sequence>MFRGHRGYNKNVNRKKAFEMKLIAFGVRKDEEPYFKNWEQQNDVKIKLVPDLLSEENIDLIKGYDGIIGLQTTPYKREYFEKMKDAGIKILSIRNIGIDNIDLDAAKDNQIPITNVPAYSPSAIAEFTITQIMQLIRHTKIFNEKMSHQDYRWEPNISRQINQMTVGVAGTGRIGRAVINLLNGLGTKIIAFDPYHNPELEKRGMYVDSMEAMYRKADVITLHMPATKDNYHLLDAAAFSQMKDGVMIINTARGTLIDSEALIKALDSGKVGGAALDTYEHELPIFDHDLTGQKIDDPIFNNLNERNNVLITPHIAFYTTEAVKNMVEVALNCATTYLNDGKMTNPVVEID</sequence>
<name>A0A0R1ZC38_9LACO</name>
<dbReference type="Pfam" id="PF00389">
    <property type="entry name" value="2-Hacid_dh"/>
    <property type="match status" value="1"/>
</dbReference>
<keyword evidence="2 4" id="KW-0560">Oxidoreductase</keyword>
<evidence type="ECO:0000256" key="3">
    <source>
        <dbReference type="ARBA" id="ARBA00023027"/>
    </source>
</evidence>
<dbReference type="EMBL" id="AYYZ01000029">
    <property type="protein sequence ID" value="KRM51882.1"/>
    <property type="molecule type" value="Genomic_DNA"/>
</dbReference>
<dbReference type="PATRIC" id="fig|1423820.4.peg.1099"/>
<dbReference type="PANTHER" id="PTHR43026">
    <property type="entry name" value="2-HYDROXYACID DEHYDROGENASE HOMOLOG 1-RELATED"/>
    <property type="match status" value="1"/>
</dbReference>
<dbReference type="InterPro" id="IPR006139">
    <property type="entry name" value="D-isomer_2_OHA_DH_cat_dom"/>
</dbReference>
<dbReference type="Proteomes" id="UP000051291">
    <property type="component" value="Unassembled WGS sequence"/>
</dbReference>
<keyword evidence="3" id="KW-0520">NAD</keyword>
<evidence type="ECO:0000313" key="7">
    <source>
        <dbReference type="EMBL" id="KRM51882.1"/>
    </source>
</evidence>
<reference evidence="7 8" key="1">
    <citation type="journal article" date="2015" name="Genome Announc.">
        <title>Expanding the biotechnology potential of lactobacilli through comparative genomics of 213 strains and associated genera.</title>
        <authorList>
            <person name="Sun Z."/>
            <person name="Harris H.M."/>
            <person name="McCann A."/>
            <person name="Guo C."/>
            <person name="Argimon S."/>
            <person name="Zhang W."/>
            <person name="Yang X."/>
            <person name="Jeffery I.B."/>
            <person name="Cooney J.C."/>
            <person name="Kagawa T.F."/>
            <person name="Liu W."/>
            <person name="Song Y."/>
            <person name="Salvetti E."/>
            <person name="Wrobel A."/>
            <person name="Rasinkangas P."/>
            <person name="Parkhill J."/>
            <person name="Rea M.C."/>
            <person name="O'Sullivan O."/>
            <person name="Ritari J."/>
            <person name="Douillard F.P."/>
            <person name="Paul Ross R."/>
            <person name="Yang R."/>
            <person name="Briner A.E."/>
            <person name="Felis G.E."/>
            <person name="de Vos W.M."/>
            <person name="Barrangou R."/>
            <person name="Klaenhammer T.R."/>
            <person name="Caufield P.W."/>
            <person name="Cui Y."/>
            <person name="Zhang H."/>
            <person name="O'Toole P.W."/>
        </authorList>
    </citation>
    <scope>NUCLEOTIDE SEQUENCE [LARGE SCALE GENOMIC DNA]</scope>
    <source>
        <strain evidence="7 8">DSM 20653</strain>
    </source>
</reference>
<dbReference type="SUPFAM" id="SSF52283">
    <property type="entry name" value="Formate/glycerate dehydrogenase catalytic domain-like"/>
    <property type="match status" value="1"/>
</dbReference>
<evidence type="ECO:0000256" key="2">
    <source>
        <dbReference type="ARBA" id="ARBA00023002"/>
    </source>
</evidence>
<dbReference type="PROSITE" id="PS00671">
    <property type="entry name" value="D_2_HYDROXYACID_DH_3"/>
    <property type="match status" value="1"/>
</dbReference>
<dbReference type="InterPro" id="IPR036291">
    <property type="entry name" value="NAD(P)-bd_dom_sf"/>
</dbReference>
<organism evidence="7 8">
    <name type="scientific">Ligilactobacillus araffinosus DSM 20653</name>
    <dbReference type="NCBI Taxonomy" id="1423820"/>
    <lineage>
        <taxon>Bacteria</taxon>
        <taxon>Bacillati</taxon>
        <taxon>Bacillota</taxon>
        <taxon>Bacilli</taxon>
        <taxon>Lactobacillales</taxon>
        <taxon>Lactobacillaceae</taxon>
        <taxon>Ligilactobacillus</taxon>
    </lineage>
</organism>
<accession>A0A0R1ZC38</accession>
<dbReference type="InterPro" id="IPR058205">
    <property type="entry name" value="D-LDH-like"/>
</dbReference>
<evidence type="ECO:0000259" key="5">
    <source>
        <dbReference type="Pfam" id="PF00389"/>
    </source>
</evidence>
<dbReference type="PROSITE" id="PS00670">
    <property type="entry name" value="D_2_HYDROXYACID_DH_2"/>
    <property type="match status" value="1"/>
</dbReference>
<proteinExistence type="inferred from homology"/>
<dbReference type="SUPFAM" id="SSF51735">
    <property type="entry name" value="NAD(P)-binding Rossmann-fold domains"/>
    <property type="match status" value="1"/>
</dbReference>
<feature type="domain" description="D-isomer specific 2-hydroxyacid dehydrogenase NAD-binding" evidence="6">
    <location>
        <begin position="130"/>
        <end position="316"/>
    </location>
</feature>
<keyword evidence="8" id="KW-1185">Reference proteome</keyword>
<comment type="caution">
    <text evidence="7">The sequence shown here is derived from an EMBL/GenBank/DDBJ whole genome shotgun (WGS) entry which is preliminary data.</text>
</comment>